<proteinExistence type="predicted"/>
<dbReference type="EMBL" id="CP007389">
    <property type="protein sequence ID" value="APT74314.1"/>
    <property type="molecule type" value="Genomic_DNA"/>
</dbReference>
<protein>
    <submittedName>
        <fullName evidence="1">Uncharacterized protein</fullName>
    </submittedName>
</protein>
<gene>
    <name evidence="1" type="ORF">BW47_07325</name>
</gene>
<dbReference type="Proteomes" id="UP000185490">
    <property type="component" value="Chromosome"/>
</dbReference>
<sequence>MVDLDKANIVIDFDKLIVALSNGLSFRLYYSDHTIKEVMKMLFDEKCEYLKENNNFYYVNAYFYKHFTFETSCGITIMILPADYGKLEMFVFRTILDIVKGDYTLFEDEYFVTRANIYKISNNEREFIGRYDPILDSLEIIADEKN</sequence>
<dbReference type="RefSeq" id="WP_012057589.1">
    <property type="nucleotide sequence ID" value="NZ_CP007389.1"/>
</dbReference>
<organism evidence="1 2">
    <name type="scientific">Thermosipho melanesiensis</name>
    <dbReference type="NCBI Taxonomy" id="46541"/>
    <lineage>
        <taxon>Bacteria</taxon>
        <taxon>Thermotogati</taxon>
        <taxon>Thermotogota</taxon>
        <taxon>Thermotogae</taxon>
        <taxon>Thermotogales</taxon>
        <taxon>Fervidobacteriaceae</taxon>
        <taxon>Thermosipho</taxon>
    </lineage>
</organism>
<evidence type="ECO:0000313" key="2">
    <source>
        <dbReference type="Proteomes" id="UP000185490"/>
    </source>
</evidence>
<reference evidence="1 2" key="1">
    <citation type="submission" date="2014-02" db="EMBL/GenBank/DDBJ databases">
        <title>Diversity of Thermotogales isolates from hydrothermal vents.</title>
        <authorList>
            <person name="Haverkamp T.H.A."/>
            <person name="Lossouarn J."/>
            <person name="Geslin C."/>
            <person name="Nesbo C.L."/>
        </authorList>
    </citation>
    <scope>NUCLEOTIDE SEQUENCE [LARGE SCALE GENOMIC DNA]</scope>
    <source>
        <strain evidence="1 2">431</strain>
    </source>
</reference>
<accession>A0ABN4UWA9</accession>
<name>A0ABN4UWA9_9BACT</name>
<evidence type="ECO:0000313" key="1">
    <source>
        <dbReference type="EMBL" id="APT74314.1"/>
    </source>
</evidence>
<keyword evidence="2" id="KW-1185">Reference proteome</keyword>